<feature type="transmembrane region" description="Helical" evidence="7">
    <location>
        <begin position="57"/>
        <end position="77"/>
    </location>
</feature>
<gene>
    <name evidence="9" type="ORF">P9847_14840</name>
</gene>
<proteinExistence type="predicted"/>
<feature type="transmembrane region" description="Helical" evidence="7">
    <location>
        <begin position="108"/>
        <end position="129"/>
    </location>
</feature>
<evidence type="ECO:0000313" key="9">
    <source>
        <dbReference type="EMBL" id="MED5018582.1"/>
    </source>
</evidence>
<dbReference type="SUPFAM" id="SSF103473">
    <property type="entry name" value="MFS general substrate transporter"/>
    <property type="match status" value="1"/>
</dbReference>
<dbReference type="Pfam" id="PF07690">
    <property type="entry name" value="MFS_1"/>
    <property type="match status" value="1"/>
</dbReference>
<dbReference type="InterPro" id="IPR020846">
    <property type="entry name" value="MFS_dom"/>
</dbReference>
<evidence type="ECO:0000256" key="1">
    <source>
        <dbReference type="ARBA" id="ARBA00004651"/>
    </source>
</evidence>
<dbReference type="Gene3D" id="1.20.1250.20">
    <property type="entry name" value="MFS general substrate transporter like domains"/>
    <property type="match status" value="1"/>
</dbReference>
<evidence type="ECO:0000256" key="2">
    <source>
        <dbReference type="ARBA" id="ARBA00022448"/>
    </source>
</evidence>
<feature type="transmembrane region" description="Helical" evidence="7">
    <location>
        <begin position="382"/>
        <end position="403"/>
    </location>
</feature>
<dbReference type="CDD" id="cd06173">
    <property type="entry name" value="MFS_MefA_like"/>
    <property type="match status" value="1"/>
</dbReference>
<dbReference type="InterPro" id="IPR036259">
    <property type="entry name" value="MFS_trans_sf"/>
</dbReference>
<feature type="transmembrane region" description="Helical" evidence="7">
    <location>
        <begin position="227"/>
        <end position="252"/>
    </location>
</feature>
<feature type="transmembrane region" description="Helical" evidence="7">
    <location>
        <begin position="317"/>
        <end position="339"/>
    </location>
</feature>
<feature type="transmembrane region" description="Helical" evidence="7">
    <location>
        <begin position="179"/>
        <end position="197"/>
    </location>
</feature>
<keyword evidence="10" id="KW-1185">Reference proteome</keyword>
<keyword evidence="5 7" id="KW-1133">Transmembrane helix</keyword>
<feature type="transmembrane region" description="Helical" evidence="7">
    <location>
        <begin position="20"/>
        <end position="37"/>
    </location>
</feature>
<feature type="transmembrane region" description="Helical" evidence="7">
    <location>
        <begin position="264"/>
        <end position="282"/>
    </location>
</feature>
<dbReference type="PANTHER" id="PTHR23513:SF6">
    <property type="entry name" value="MAJOR FACILITATOR SUPERFAMILY ASSOCIATED DOMAIN-CONTAINING PROTEIN"/>
    <property type="match status" value="1"/>
</dbReference>
<dbReference type="RefSeq" id="WP_328278949.1">
    <property type="nucleotide sequence ID" value="NZ_JARTLD010000036.1"/>
</dbReference>
<feature type="domain" description="Major facilitator superfamily (MFS) profile" evidence="8">
    <location>
        <begin position="227"/>
        <end position="410"/>
    </location>
</feature>
<keyword evidence="3" id="KW-1003">Cell membrane</keyword>
<keyword evidence="2" id="KW-0813">Transport</keyword>
<evidence type="ECO:0000256" key="6">
    <source>
        <dbReference type="ARBA" id="ARBA00023136"/>
    </source>
</evidence>
<feature type="transmembrane region" description="Helical" evidence="7">
    <location>
        <begin position="294"/>
        <end position="311"/>
    </location>
</feature>
<dbReference type="InterPro" id="IPR011701">
    <property type="entry name" value="MFS"/>
</dbReference>
<feature type="transmembrane region" description="Helical" evidence="7">
    <location>
        <begin position="359"/>
        <end position="376"/>
    </location>
</feature>
<name>A0ABU6PW48_9BACL</name>
<evidence type="ECO:0000256" key="4">
    <source>
        <dbReference type="ARBA" id="ARBA00022692"/>
    </source>
</evidence>
<accession>A0ABU6PW48</accession>
<reference evidence="9 10" key="1">
    <citation type="submission" date="2023-03" db="EMBL/GenBank/DDBJ databases">
        <title>Bacillus Genome Sequencing.</title>
        <authorList>
            <person name="Dunlap C."/>
        </authorList>
    </citation>
    <scope>NUCLEOTIDE SEQUENCE [LARGE SCALE GENOMIC DNA]</scope>
    <source>
        <strain evidence="9 10">NRS-52</strain>
    </source>
</reference>
<organism evidence="9 10">
    <name type="scientific">Paenibacillus chibensis</name>
    <dbReference type="NCBI Taxonomy" id="59846"/>
    <lineage>
        <taxon>Bacteria</taxon>
        <taxon>Bacillati</taxon>
        <taxon>Bacillota</taxon>
        <taxon>Bacilli</taxon>
        <taxon>Bacillales</taxon>
        <taxon>Paenibacillaceae</taxon>
        <taxon>Paenibacillus</taxon>
    </lineage>
</organism>
<comment type="subcellular location">
    <subcellularLocation>
        <location evidence="1">Cell membrane</location>
        <topology evidence="1">Multi-pass membrane protein</topology>
    </subcellularLocation>
</comment>
<keyword evidence="6 7" id="KW-0472">Membrane</keyword>
<protein>
    <submittedName>
        <fullName evidence="9">MFS transporter</fullName>
    </submittedName>
</protein>
<dbReference type="PROSITE" id="PS50850">
    <property type="entry name" value="MFS"/>
    <property type="match status" value="1"/>
</dbReference>
<keyword evidence="4 7" id="KW-0812">Transmembrane</keyword>
<feature type="transmembrane region" description="Helical" evidence="7">
    <location>
        <begin position="84"/>
        <end position="102"/>
    </location>
</feature>
<dbReference type="EMBL" id="JARTLD010000036">
    <property type="protein sequence ID" value="MED5018582.1"/>
    <property type="molecule type" value="Genomic_DNA"/>
</dbReference>
<dbReference type="Proteomes" id="UP001343257">
    <property type="component" value="Unassembled WGS sequence"/>
</dbReference>
<dbReference type="PANTHER" id="PTHR23513">
    <property type="entry name" value="INTEGRAL MEMBRANE EFFLUX PROTEIN-RELATED"/>
    <property type="match status" value="1"/>
</dbReference>
<evidence type="ECO:0000259" key="8">
    <source>
        <dbReference type="PROSITE" id="PS50850"/>
    </source>
</evidence>
<evidence type="ECO:0000256" key="7">
    <source>
        <dbReference type="SAM" id="Phobius"/>
    </source>
</evidence>
<evidence type="ECO:0000313" key="10">
    <source>
        <dbReference type="Proteomes" id="UP001343257"/>
    </source>
</evidence>
<comment type="caution">
    <text evidence="9">The sequence shown here is derived from an EMBL/GenBank/DDBJ whole genome shotgun (WGS) entry which is preliminary data.</text>
</comment>
<evidence type="ECO:0000256" key="3">
    <source>
        <dbReference type="ARBA" id="ARBA00022475"/>
    </source>
</evidence>
<evidence type="ECO:0000256" key="5">
    <source>
        <dbReference type="ARBA" id="ARBA00022989"/>
    </source>
</evidence>
<sequence>MINSNFNTAKQPSALRNGGFLILLVTGGIMALGNKIYELALPLILYDMTQSSVVMSTMRGIEFLPNLLLAMFIGVWVDRANKKTWSLIAIGMQAVILFVLYFSLSRGYASTSLFYAAGFLLMTFGYAYSNARVAMVKHSLPAPLLTSANALYNFVVTFVGILGPALSGMLLMLPNMHTALLLTASAFLVAWITLSALRSQEERPVHVRSGFWKELRDGWQELRSNRLLLTITIVVVFLNSSAGMVDTTLIFFAKDTLVLSNAQLGLVLSAAGLGGLVGSLLIGPLKRRFTVGQLISWTVLGLGLCSVLFSLTQTGWMLFLGLFFLGVLETVNTVSIWTFRQESTPHHLIGRVSGITGSLFKLGLPFAIMAAGWMTKLSSPQIVFSIAAGMNLLIFAGCMLSPLRTKQTEA</sequence>
<feature type="transmembrane region" description="Helical" evidence="7">
    <location>
        <begin position="150"/>
        <end position="173"/>
    </location>
</feature>